<sequence length="336" mass="35962">MKIAIVNDMPMAIEALRRALAFEPAHQIIWVASNGADAVQRCVEQTPDLILMDLIMPVMDGVEATRRIMAETPCAIVIVTVDHEQNMRRVFEAMGHGALDVVDTPAIGGPNPKEAAAPLLRKILNIDWLIGQRVGLERVAATPRAAPSRRDRLVAIGSSAGGPAALEILLKALPVSFPAAIVLVQHVDQVFAAGMADWLSSASGLPVRLAREGETPQPGVVLLAGTNHHIRLLKDGTLAYTAEPVNEVYRPSIDVFFESVTRYWSGEAIGVLLTGMGRDGAQGLKAMRERGFLTIAQDQASSAVYGMPKAAAAIDAAVEIRPLPAIAPRLIEVFTQ</sequence>
<evidence type="ECO:0000256" key="3">
    <source>
        <dbReference type="ARBA" id="ARBA00022801"/>
    </source>
</evidence>
<dbReference type="CDD" id="cd16432">
    <property type="entry name" value="CheB_Rec"/>
    <property type="match status" value="1"/>
</dbReference>
<dbReference type="PIRSF" id="PIRSF000876">
    <property type="entry name" value="RR_chemtxs_CheB"/>
    <property type="match status" value="1"/>
</dbReference>
<dbReference type="GO" id="GO:0000156">
    <property type="term" value="F:phosphorelay response regulator activity"/>
    <property type="evidence" value="ECO:0007669"/>
    <property type="project" value="InterPro"/>
</dbReference>
<protein>
    <recommendedName>
        <fullName evidence="5">Protein-glutamate methylesterase/protein-glutamine glutaminase</fullName>
        <ecNumber evidence="5">3.1.1.61</ecNumber>
        <ecNumber evidence="5">3.5.1.44</ecNumber>
    </recommendedName>
</protein>
<dbReference type="NCBIfam" id="NF009206">
    <property type="entry name" value="PRK12555.1"/>
    <property type="match status" value="1"/>
</dbReference>
<evidence type="ECO:0000256" key="6">
    <source>
        <dbReference type="PROSITE-ProRule" id="PRU00050"/>
    </source>
</evidence>
<comment type="subcellular location">
    <subcellularLocation>
        <location evidence="5">Cytoplasm</location>
    </subcellularLocation>
</comment>
<comment type="similarity">
    <text evidence="5">Belongs to the CheB family.</text>
</comment>
<feature type="modified residue" description="4-aspartylphosphate" evidence="5 7">
    <location>
        <position position="53"/>
    </location>
</feature>
<evidence type="ECO:0000256" key="2">
    <source>
        <dbReference type="ARBA" id="ARBA00022500"/>
    </source>
</evidence>
<comment type="caution">
    <text evidence="10">The sequence shown here is derived from an EMBL/GenBank/DDBJ whole genome shotgun (WGS) entry which is preliminary data.</text>
</comment>
<dbReference type="AlphaFoldDB" id="A0A3M5X4P5"/>
<dbReference type="EC" id="3.1.1.61" evidence="5"/>
<feature type="active site" evidence="5 6">
    <location>
        <position position="279"/>
    </location>
</feature>
<dbReference type="CDD" id="cd17541">
    <property type="entry name" value="REC_CheB-like"/>
    <property type="match status" value="1"/>
</dbReference>
<comment type="catalytic activity">
    <reaction evidence="5">
        <text>L-glutaminyl-[protein] + H2O = L-glutamyl-[protein] + NH4(+)</text>
        <dbReference type="Rhea" id="RHEA:16441"/>
        <dbReference type="Rhea" id="RHEA-COMP:10207"/>
        <dbReference type="Rhea" id="RHEA-COMP:10208"/>
        <dbReference type="ChEBI" id="CHEBI:15377"/>
        <dbReference type="ChEBI" id="CHEBI:28938"/>
        <dbReference type="ChEBI" id="CHEBI:29973"/>
        <dbReference type="ChEBI" id="CHEBI:30011"/>
        <dbReference type="EC" id="3.5.1.44"/>
    </reaction>
</comment>
<feature type="active site" evidence="5 6">
    <location>
        <position position="186"/>
    </location>
</feature>
<evidence type="ECO:0000313" key="10">
    <source>
        <dbReference type="EMBL" id="RMU77592.1"/>
    </source>
</evidence>
<dbReference type="PANTHER" id="PTHR42872:SF6">
    <property type="entry name" value="PROTEIN-GLUTAMATE METHYLESTERASE_PROTEIN-GLUTAMINE GLUTAMINASE"/>
    <property type="match status" value="1"/>
</dbReference>
<accession>A0A3M5X4P5</accession>
<evidence type="ECO:0000256" key="1">
    <source>
        <dbReference type="ARBA" id="ARBA00022490"/>
    </source>
</evidence>
<name>A0A3M5X4P5_9PSED</name>
<evidence type="ECO:0000256" key="7">
    <source>
        <dbReference type="PROSITE-ProRule" id="PRU00169"/>
    </source>
</evidence>
<dbReference type="EC" id="3.5.1.44" evidence="5"/>
<gene>
    <name evidence="5" type="primary">cheB</name>
    <name evidence="10" type="ORF">ALP23_00556</name>
</gene>
<dbReference type="Gene3D" id="3.40.50.180">
    <property type="entry name" value="Methylesterase CheB, C-terminal domain"/>
    <property type="match status" value="1"/>
</dbReference>
<dbReference type="InterPro" id="IPR000673">
    <property type="entry name" value="Sig_transdc_resp-reg_Me-estase"/>
</dbReference>
<proteinExistence type="inferred from homology"/>
<dbReference type="GO" id="GO:0006935">
    <property type="term" value="P:chemotaxis"/>
    <property type="evidence" value="ECO:0007669"/>
    <property type="project" value="UniProtKB-UniRule"/>
</dbReference>
<dbReference type="SUPFAM" id="SSF52738">
    <property type="entry name" value="Methylesterase CheB, C-terminal domain"/>
    <property type="match status" value="1"/>
</dbReference>
<feature type="domain" description="CheB-type methylesterase" evidence="9">
    <location>
        <begin position="147"/>
        <end position="336"/>
    </location>
</feature>
<keyword evidence="3 5" id="KW-0378">Hydrolase</keyword>
<dbReference type="SMR" id="A0A3M5X4P5"/>
<feature type="domain" description="Response regulatory" evidence="8">
    <location>
        <begin position="2"/>
        <end position="119"/>
    </location>
</feature>
<organism evidence="10 11">
    <name type="scientific">Pseudomonas syringae pv. apii</name>
    <dbReference type="NCBI Taxonomy" id="81036"/>
    <lineage>
        <taxon>Bacteria</taxon>
        <taxon>Pseudomonadati</taxon>
        <taxon>Pseudomonadota</taxon>
        <taxon>Gammaproteobacteria</taxon>
        <taxon>Pseudomonadales</taxon>
        <taxon>Pseudomonadaceae</taxon>
        <taxon>Pseudomonas</taxon>
    </lineage>
</organism>
<keyword evidence="2 5" id="KW-0145">Chemotaxis</keyword>
<comment type="catalytic activity">
    <reaction evidence="4 5">
        <text>[protein]-L-glutamate 5-O-methyl ester + H2O = L-glutamyl-[protein] + methanol + H(+)</text>
        <dbReference type="Rhea" id="RHEA:23236"/>
        <dbReference type="Rhea" id="RHEA-COMP:10208"/>
        <dbReference type="Rhea" id="RHEA-COMP:10311"/>
        <dbReference type="ChEBI" id="CHEBI:15377"/>
        <dbReference type="ChEBI" id="CHEBI:15378"/>
        <dbReference type="ChEBI" id="CHEBI:17790"/>
        <dbReference type="ChEBI" id="CHEBI:29973"/>
        <dbReference type="ChEBI" id="CHEBI:82795"/>
        <dbReference type="EC" id="3.1.1.61"/>
    </reaction>
</comment>
<comment type="PTM">
    <text evidence="5">Phosphorylated by CheA. Phosphorylation of the N-terminal regulatory domain activates the methylesterase activity.</text>
</comment>
<comment type="function">
    <text evidence="5">Involved in chemotaxis. Part of a chemotaxis signal transduction system that modulates chemotaxis in response to various stimuli. Catalyzes the demethylation of specific methylglutamate residues introduced into the chemoreceptors (methyl-accepting chemotaxis proteins or MCP) by CheR. Also mediates the irreversible deamidation of specific glutamine residues to glutamic acid.</text>
</comment>
<dbReference type="PROSITE" id="PS50122">
    <property type="entry name" value="CHEB"/>
    <property type="match status" value="1"/>
</dbReference>
<comment type="domain">
    <text evidence="5">Contains a C-terminal catalytic domain, and an N-terminal region which modulates catalytic activity.</text>
</comment>
<dbReference type="SMART" id="SM00448">
    <property type="entry name" value="REC"/>
    <property type="match status" value="1"/>
</dbReference>
<keyword evidence="1 5" id="KW-0963">Cytoplasm</keyword>
<keyword evidence="5 7" id="KW-0597">Phosphoprotein</keyword>
<dbReference type="GO" id="GO:0005737">
    <property type="term" value="C:cytoplasm"/>
    <property type="evidence" value="ECO:0007669"/>
    <property type="project" value="UniProtKB-SubCell"/>
</dbReference>
<reference evidence="10 11" key="1">
    <citation type="submission" date="2018-08" db="EMBL/GenBank/DDBJ databases">
        <title>Recombination of ecologically and evolutionarily significant loci maintains genetic cohesion in the Pseudomonas syringae species complex.</title>
        <authorList>
            <person name="Dillon M."/>
            <person name="Thakur S."/>
            <person name="Almeida R.N.D."/>
            <person name="Weir B.S."/>
            <person name="Guttman D.S."/>
        </authorList>
    </citation>
    <scope>NUCLEOTIDE SEQUENCE [LARGE SCALE GENOMIC DNA]</scope>
    <source>
        <strain evidence="10 11">ICMP 11947</strain>
    </source>
</reference>
<dbReference type="Pfam" id="PF01339">
    <property type="entry name" value="CheB_methylest"/>
    <property type="match status" value="1"/>
</dbReference>
<dbReference type="Gene3D" id="3.40.50.2300">
    <property type="match status" value="1"/>
</dbReference>
<dbReference type="PANTHER" id="PTHR42872">
    <property type="entry name" value="PROTEIN-GLUTAMATE METHYLESTERASE/PROTEIN-GLUTAMINE GLUTAMINASE"/>
    <property type="match status" value="1"/>
</dbReference>
<evidence type="ECO:0000256" key="4">
    <source>
        <dbReference type="ARBA" id="ARBA00048267"/>
    </source>
</evidence>
<dbReference type="GO" id="GO:0008984">
    <property type="term" value="F:protein-glutamate methylesterase activity"/>
    <property type="evidence" value="ECO:0007669"/>
    <property type="project" value="UniProtKB-UniRule"/>
</dbReference>
<dbReference type="InterPro" id="IPR035909">
    <property type="entry name" value="CheB_C"/>
</dbReference>
<dbReference type="Proteomes" id="UP000271152">
    <property type="component" value="Unassembled WGS sequence"/>
</dbReference>
<dbReference type="InterPro" id="IPR008248">
    <property type="entry name" value="CheB-like"/>
</dbReference>
<dbReference type="InterPro" id="IPR001789">
    <property type="entry name" value="Sig_transdc_resp-reg_receiver"/>
</dbReference>
<evidence type="ECO:0000259" key="9">
    <source>
        <dbReference type="PROSITE" id="PS50122"/>
    </source>
</evidence>
<evidence type="ECO:0000256" key="5">
    <source>
        <dbReference type="HAMAP-Rule" id="MF_00099"/>
    </source>
</evidence>
<dbReference type="GO" id="GO:0050568">
    <property type="term" value="F:protein-glutamine glutaminase activity"/>
    <property type="evidence" value="ECO:0007669"/>
    <property type="project" value="UniProtKB-UniRule"/>
</dbReference>
<feature type="active site" evidence="5 6">
    <location>
        <position position="159"/>
    </location>
</feature>
<dbReference type="SUPFAM" id="SSF52172">
    <property type="entry name" value="CheY-like"/>
    <property type="match status" value="1"/>
</dbReference>
<evidence type="ECO:0000259" key="8">
    <source>
        <dbReference type="PROSITE" id="PS50110"/>
    </source>
</evidence>
<dbReference type="InterPro" id="IPR011006">
    <property type="entry name" value="CheY-like_superfamily"/>
</dbReference>
<evidence type="ECO:0000313" key="11">
    <source>
        <dbReference type="Proteomes" id="UP000271152"/>
    </source>
</evidence>
<dbReference type="HAMAP" id="MF_00099">
    <property type="entry name" value="CheB_chemtxs"/>
    <property type="match status" value="1"/>
</dbReference>
<dbReference type="EMBL" id="RBUG01000017">
    <property type="protein sequence ID" value="RMU77592.1"/>
    <property type="molecule type" value="Genomic_DNA"/>
</dbReference>
<dbReference type="PROSITE" id="PS50110">
    <property type="entry name" value="RESPONSE_REGULATORY"/>
    <property type="match status" value="1"/>
</dbReference>
<dbReference type="Pfam" id="PF00072">
    <property type="entry name" value="Response_reg"/>
    <property type="match status" value="1"/>
</dbReference>
<dbReference type="RefSeq" id="WP_011266950.1">
    <property type="nucleotide sequence ID" value="NZ_RBUG01000017.1"/>
</dbReference>